<sequence length="280" mass="29650">MRSRSRIDAHHHVWEPARRPHRWLEDPALAPVRADFTPAAYAVEAAAAGVSGAVLVQVLHDPAETREFLAVAAAWPLVAGVVGWADLAAPDLAGELDALAAAPGGGRLAGLRHLAFADPDPRWLGRDDVRRGLALLGRRGLAYDLVIGPHQLPLAAATARALPGVAFVLDHLGNPPVGNGDPRPWADGLRELARLPNVTCKLSGLARPGRDAALLRPYTEVALDAFGPDRLMYGSDWPLCLLGGSYAAWAGTVDALIATLSPDERAAVLHRTATAVYHLT</sequence>
<organism evidence="3 4">
    <name type="scientific">Nonomuraea spiralis</name>
    <dbReference type="NCBI Taxonomy" id="46182"/>
    <lineage>
        <taxon>Bacteria</taxon>
        <taxon>Bacillati</taxon>
        <taxon>Actinomycetota</taxon>
        <taxon>Actinomycetes</taxon>
        <taxon>Streptosporangiales</taxon>
        <taxon>Streptosporangiaceae</taxon>
        <taxon>Nonomuraea</taxon>
    </lineage>
</organism>
<dbReference type="Proteomes" id="UP001589647">
    <property type="component" value="Unassembled WGS sequence"/>
</dbReference>
<dbReference type="InterPro" id="IPR032466">
    <property type="entry name" value="Metal_Hydrolase"/>
</dbReference>
<dbReference type="InterPro" id="IPR052350">
    <property type="entry name" value="Metallo-dep_Lactonases"/>
</dbReference>
<dbReference type="Pfam" id="PF04909">
    <property type="entry name" value="Amidohydro_2"/>
    <property type="match status" value="1"/>
</dbReference>
<dbReference type="PANTHER" id="PTHR43569">
    <property type="entry name" value="AMIDOHYDROLASE"/>
    <property type="match status" value="1"/>
</dbReference>
<dbReference type="InterPro" id="IPR006680">
    <property type="entry name" value="Amidohydro-rel"/>
</dbReference>
<evidence type="ECO:0000256" key="1">
    <source>
        <dbReference type="ARBA" id="ARBA00038310"/>
    </source>
</evidence>
<gene>
    <name evidence="3" type="ORF">ACFFV7_45215</name>
</gene>
<evidence type="ECO:0000259" key="2">
    <source>
        <dbReference type="Pfam" id="PF04909"/>
    </source>
</evidence>
<dbReference type="SUPFAM" id="SSF51556">
    <property type="entry name" value="Metallo-dependent hydrolases"/>
    <property type="match status" value="1"/>
</dbReference>
<name>A0ABV5IV47_9ACTN</name>
<dbReference type="Gene3D" id="3.20.20.140">
    <property type="entry name" value="Metal-dependent hydrolases"/>
    <property type="match status" value="1"/>
</dbReference>
<dbReference type="RefSeq" id="WP_189647513.1">
    <property type="nucleotide sequence ID" value="NZ_BMRC01000005.1"/>
</dbReference>
<comment type="caution">
    <text evidence="3">The sequence shown here is derived from an EMBL/GenBank/DDBJ whole genome shotgun (WGS) entry which is preliminary data.</text>
</comment>
<keyword evidence="4" id="KW-1185">Reference proteome</keyword>
<comment type="similarity">
    <text evidence="1">Belongs to the metallo-dependent hydrolases superfamily.</text>
</comment>
<accession>A0ABV5IV47</accession>
<proteinExistence type="inferred from homology"/>
<reference evidence="3 4" key="1">
    <citation type="submission" date="2024-09" db="EMBL/GenBank/DDBJ databases">
        <authorList>
            <person name="Sun Q."/>
            <person name="Mori K."/>
        </authorList>
    </citation>
    <scope>NUCLEOTIDE SEQUENCE [LARGE SCALE GENOMIC DNA]</scope>
    <source>
        <strain evidence="3 4">CCM 3426</strain>
    </source>
</reference>
<feature type="domain" description="Amidohydrolase-related" evidence="2">
    <location>
        <begin position="7"/>
        <end position="279"/>
    </location>
</feature>
<protein>
    <submittedName>
        <fullName evidence="3">Amidohydrolase family protein</fullName>
    </submittedName>
</protein>
<evidence type="ECO:0000313" key="4">
    <source>
        <dbReference type="Proteomes" id="UP001589647"/>
    </source>
</evidence>
<dbReference type="EMBL" id="JBHMEI010000078">
    <property type="protein sequence ID" value="MFB9208448.1"/>
    <property type="molecule type" value="Genomic_DNA"/>
</dbReference>
<evidence type="ECO:0000313" key="3">
    <source>
        <dbReference type="EMBL" id="MFB9208448.1"/>
    </source>
</evidence>
<dbReference type="PANTHER" id="PTHR43569:SF2">
    <property type="entry name" value="AMIDOHYDROLASE-RELATED DOMAIN-CONTAINING PROTEIN"/>
    <property type="match status" value="1"/>
</dbReference>